<evidence type="ECO:0008006" key="2">
    <source>
        <dbReference type="Google" id="ProtNLM"/>
    </source>
</evidence>
<name>A0A481ZDJ7_9VIRU</name>
<accession>A0A481ZDJ7</accession>
<protein>
    <recommendedName>
        <fullName evidence="2">Ankyrin repeat protein</fullName>
    </recommendedName>
</protein>
<evidence type="ECO:0000313" key="1">
    <source>
        <dbReference type="EMBL" id="QBK93220.1"/>
    </source>
</evidence>
<dbReference type="EMBL" id="MK500591">
    <property type="protein sequence ID" value="QBK93220.1"/>
    <property type="molecule type" value="Genomic_DNA"/>
</dbReference>
<reference evidence="1" key="1">
    <citation type="journal article" date="2019" name="MBio">
        <title>Virus Genomes from Deep Sea Sediments Expand the Ocean Megavirome and Support Independent Origins of Viral Gigantism.</title>
        <authorList>
            <person name="Backstrom D."/>
            <person name="Yutin N."/>
            <person name="Jorgensen S.L."/>
            <person name="Dharamshi J."/>
            <person name="Homa F."/>
            <person name="Zaremba-Niedwiedzka K."/>
            <person name="Spang A."/>
            <person name="Wolf Y.I."/>
            <person name="Koonin E.V."/>
            <person name="Ettema T.J."/>
        </authorList>
    </citation>
    <scope>NUCLEOTIDE SEQUENCE</scope>
</reference>
<proteinExistence type="predicted"/>
<gene>
    <name evidence="1" type="ORF">LCPAC403_03540</name>
</gene>
<sequence length="205" mass="24179">MDKLQIAAEDGNFNLFKRIESEMEEKDVNWSECYGSAFLGGNLDIVKHCEEKGAEPYSNFELNKLEADSTLEGWKAFMLRAAEEGDLNMLMYCELMIGEKYQCILGIKNYKMEVRGRYVYIQRDDDDFHENEFGWQDDYQNPLYPLPRVRFDNNFSTIIGYNFVDLIVRGKEENEAKMIEFLRKVSKEANYGDIWNYLESNLLNR</sequence>
<organism evidence="1">
    <name type="scientific">Pithovirus LCPAC403</name>
    <dbReference type="NCBI Taxonomy" id="2506596"/>
    <lineage>
        <taxon>Viruses</taxon>
        <taxon>Pithoviruses</taxon>
    </lineage>
</organism>